<comment type="caution">
    <text evidence="1">The sequence shown here is derived from an EMBL/GenBank/DDBJ whole genome shotgun (WGS) entry which is preliminary data.</text>
</comment>
<dbReference type="RefSeq" id="XP_028868027.1">
    <property type="nucleotide sequence ID" value="XM_029012194.1"/>
</dbReference>
<evidence type="ECO:0000313" key="1">
    <source>
        <dbReference type="EMBL" id="GBE61784.1"/>
    </source>
</evidence>
<dbReference type="GeneID" id="39875554"/>
<proteinExistence type="predicted"/>
<dbReference type="VEuPathDB" id="PiroplasmaDB:BOVATA_032770"/>
<reference evidence="1 2" key="1">
    <citation type="journal article" date="2017" name="BMC Genomics">
        <title>Whole-genome assembly of Babesia ovata and comparative genomics between closely related pathogens.</title>
        <authorList>
            <person name="Yamagishi J."/>
            <person name="Asada M."/>
            <person name="Hakimi H."/>
            <person name="Tanaka T.Q."/>
            <person name="Sugimoto C."/>
            <person name="Kawazu S."/>
        </authorList>
    </citation>
    <scope>NUCLEOTIDE SEQUENCE [LARGE SCALE GENOMIC DNA]</scope>
    <source>
        <strain evidence="1 2">Miyake</strain>
    </source>
</reference>
<protein>
    <submittedName>
        <fullName evidence="1">Family transcriptional regulator, putative</fullName>
    </submittedName>
</protein>
<gene>
    <name evidence="1" type="ORF">BOVATA_032770</name>
</gene>
<organism evidence="1 2">
    <name type="scientific">Babesia ovata</name>
    <dbReference type="NCBI Taxonomy" id="189622"/>
    <lineage>
        <taxon>Eukaryota</taxon>
        <taxon>Sar</taxon>
        <taxon>Alveolata</taxon>
        <taxon>Apicomplexa</taxon>
        <taxon>Aconoidasida</taxon>
        <taxon>Piroplasmida</taxon>
        <taxon>Babesiidae</taxon>
        <taxon>Babesia</taxon>
    </lineage>
</organism>
<dbReference type="Proteomes" id="UP000236319">
    <property type="component" value="Unassembled WGS sequence"/>
</dbReference>
<keyword evidence="2" id="KW-1185">Reference proteome</keyword>
<evidence type="ECO:0000313" key="2">
    <source>
        <dbReference type="Proteomes" id="UP000236319"/>
    </source>
</evidence>
<name>A0A2H6KFM6_9APIC</name>
<sequence>MFIKFYFAINVHLDFLNRLRNRRNGRSLDLLFGDTVEIANGGGKSADRIGEWLFDVFLKLFGNIIITIIPIHKIPHRIQLTVHGLGGAFVRAGGGGLASRPFKRRVKFISLAKNLI</sequence>
<dbReference type="AlphaFoldDB" id="A0A2H6KFM6"/>
<dbReference type="EMBL" id="BDSA01000003">
    <property type="protein sequence ID" value="GBE61784.1"/>
    <property type="molecule type" value="Genomic_DNA"/>
</dbReference>
<accession>A0A2H6KFM6</accession>